<name>A0A814JG44_9BILA</name>
<dbReference type="Pfam" id="PF01459">
    <property type="entry name" value="Porin_3"/>
    <property type="match status" value="1"/>
</dbReference>
<dbReference type="EMBL" id="CAJNOE010000194">
    <property type="protein sequence ID" value="CAF1035095.1"/>
    <property type="molecule type" value="Genomic_DNA"/>
</dbReference>
<protein>
    <recommendedName>
        <fullName evidence="14">Voltage-dependent anion-selective channel protein 3</fullName>
    </recommendedName>
</protein>
<keyword evidence="7" id="KW-0406">Ion transport</keyword>
<evidence type="ECO:0000256" key="5">
    <source>
        <dbReference type="ARBA" id="ARBA00022692"/>
    </source>
</evidence>
<dbReference type="Proteomes" id="UP000663860">
    <property type="component" value="Unassembled WGS sequence"/>
</dbReference>
<evidence type="ECO:0000256" key="3">
    <source>
        <dbReference type="ARBA" id="ARBA00022448"/>
    </source>
</evidence>
<dbReference type="GO" id="GO:0015288">
    <property type="term" value="F:porin activity"/>
    <property type="evidence" value="ECO:0007669"/>
    <property type="project" value="UniProtKB-KW"/>
</dbReference>
<evidence type="ECO:0000256" key="4">
    <source>
        <dbReference type="ARBA" id="ARBA00022452"/>
    </source>
</evidence>
<accession>A0A814JG44</accession>
<evidence type="ECO:0000313" key="13">
    <source>
        <dbReference type="Proteomes" id="UP000663860"/>
    </source>
</evidence>
<dbReference type="Proteomes" id="UP000663868">
    <property type="component" value="Unassembled WGS sequence"/>
</dbReference>
<sequence>MAPPKFGDLNKQVTDLFNKGYYFNTFKLDVKTRTANGVNFNVVGEHNTETARTVGSLETKYVVPEYGLTFLEKWNTDNLLKCEITADDQLAQGFKITFDGSLIPTTGKKTADLRTSYVHDKAHVETNIGFDAAGPILNGAIVLGHQGWLAGYQYVYSTAKGALTKNNFGVGYKAKDFTLFANLNDGNEVGGSVYQRLNNRLETGVQLAWSAGTNQTRFALASKYQLDSQTAIGIKVNNICQVGVSFQQLLRPGAKLTLSALFEARNLNAGGHKVGLGLELEG</sequence>
<keyword evidence="3" id="KW-0813">Transport</keyword>
<evidence type="ECO:0000256" key="10">
    <source>
        <dbReference type="ARBA" id="ARBA00023136"/>
    </source>
</evidence>
<dbReference type="PANTHER" id="PTHR11743">
    <property type="entry name" value="VOLTAGE-DEPENDENT ANION-SELECTIVE CHANNEL"/>
    <property type="match status" value="1"/>
</dbReference>
<dbReference type="AlphaFoldDB" id="A0A814JG44"/>
<dbReference type="GO" id="GO:0008308">
    <property type="term" value="F:voltage-gated monoatomic anion channel activity"/>
    <property type="evidence" value="ECO:0007669"/>
    <property type="project" value="InterPro"/>
</dbReference>
<dbReference type="Gene3D" id="2.40.160.10">
    <property type="entry name" value="Porin"/>
    <property type="match status" value="1"/>
</dbReference>
<dbReference type="FunFam" id="2.40.160.10:FF:000001">
    <property type="entry name" value="Voltage-dependent anion-selective channel protein 2"/>
    <property type="match status" value="1"/>
</dbReference>
<dbReference type="PANTHER" id="PTHR11743:SF70">
    <property type="entry name" value="GH26960P-RELATED"/>
    <property type="match status" value="1"/>
</dbReference>
<keyword evidence="4" id="KW-1134">Transmembrane beta strand</keyword>
<evidence type="ECO:0000256" key="1">
    <source>
        <dbReference type="ARBA" id="ARBA00004294"/>
    </source>
</evidence>
<comment type="similarity">
    <text evidence="2">Belongs to the eukaryotic mitochondrial porin family.</text>
</comment>
<dbReference type="EMBL" id="CAJOBB010000535">
    <property type="protein sequence ID" value="CAF3700804.1"/>
    <property type="molecule type" value="Genomic_DNA"/>
</dbReference>
<dbReference type="GO" id="GO:0005741">
    <property type="term" value="C:mitochondrial outer membrane"/>
    <property type="evidence" value="ECO:0007669"/>
    <property type="project" value="UniProtKB-SubCell"/>
</dbReference>
<comment type="subcellular location">
    <subcellularLocation>
        <location evidence="1">Mitochondrion outer membrane</location>
    </subcellularLocation>
</comment>
<dbReference type="GO" id="GO:0046930">
    <property type="term" value="C:pore complex"/>
    <property type="evidence" value="ECO:0007669"/>
    <property type="project" value="UniProtKB-KW"/>
</dbReference>
<evidence type="ECO:0000313" key="12">
    <source>
        <dbReference type="EMBL" id="CAF3700804.1"/>
    </source>
</evidence>
<keyword evidence="8" id="KW-0626">Porin</keyword>
<evidence type="ECO:0000256" key="6">
    <source>
        <dbReference type="ARBA" id="ARBA00022787"/>
    </source>
</evidence>
<keyword evidence="9" id="KW-0496">Mitochondrion</keyword>
<evidence type="ECO:0000256" key="2">
    <source>
        <dbReference type="ARBA" id="ARBA00007780"/>
    </source>
</evidence>
<dbReference type="InterPro" id="IPR001925">
    <property type="entry name" value="Porin_Euk"/>
</dbReference>
<evidence type="ECO:0000256" key="8">
    <source>
        <dbReference type="ARBA" id="ARBA00023114"/>
    </source>
</evidence>
<keyword evidence="6" id="KW-1000">Mitochondrion outer membrane</keyword>
<evidence type="ECO:0000313" key="11">
    <source>
        <dbReference type="EMBL" id="CAF1035095.1"/>
    </source>
</evidence>
<comment type="caution">
    <text evidence="11">The sequence shown here is derived from an EMBL/GenBank/DDBJ whole genome shotgun (WGS) entry which is preliminary data.</text>
</comment>
<reference evidence="11" key="1">
    <citation type="submission" date="2021-02" db="EMBL/GenBank/DDBJ databases">
        <authorList>
            <person name="Nowell W R."/>
        </authorList>
    </citation>
    <scope>NUCLEOTIDE SEQUENCE</scope>
</reference>
<proteinExistence type="inferred from homology"/>
<dbReference type="PRINTS" id="PR00185">
    <property type="entry name" value="EUKARYTPORIN"/>
</dbReference>
<keyword evidence="5" id="KW-0812">Transmembrane</keyword>
<evidence type="ECO:0008006" key="14">
    <source>
        <dbReference type="Google" id="ProtNLM"/>
    </source>
</evidence>
<evidence type="ECO:0000256" key="9">
    <source>
        <dbReference type="ARBA" id="ARBA00023128"/>
    </source>
</evidence>
<organism evidence="11 13">
    <name type="scientific">Adineta steineri</name>
    <dbReference type="NCBI Taxonomy" id="433720"/>
    <lineage>
        <taxon>Eukaryota</taxon>
        <taxon>Metazoa</taxon>
        <taxon>Spiralia</taxon>
        <taxon>Gnathifera</taxon>
        <taxon>Rotifera</taxon>
        <taxon>Eurotatoria</taxon>
        <taxon>Bdelloidea</taxon>
        <taxon>Adinetida</taxon>
        <taxon>Adinetidae</taxon>
        <taxon>Adineta</taxon>
    </lineage>
</organism>
<dbReference type="InterPro" id="IPR023614">
    <property type="entry name" value="Porin_dom_sf"/>
</dbReference>
<dbReference type="CDD" id="cd07306">
    <property type="entry name" value="Porin3_VDAC"/>
    <property type="match status" value="1"/>
</dbReference>
<keyword evidence="10" id="KW-0472">Membrane</keyword>
<gene>
    <name evidence="11" type="ORF">IZO911_LOCUS19474</name>
    <name evidence="12" type="ORF">KXQ929_LOCUS11028</name>
</gene>
<dbReference type="InterPro" id="IPR027246">
    <property type="entry name" value="Porin_Euk/Tom40"/>
</dbReference>
<evidence type="ECO:0000256" key="7">
    <source>
        <dbReference type="ARBA" id="ARBA00023065"/>
    </source>
</evidence>